<dbReference type="EMBL" id="SZPV01000013">
    <property type="protein sequence ID" value="TKI66030.1"/>
    <property type="molecule type" value="Genomic_DNA"/>
</dbReference>
<comment type="caution">
    <text evidence="6">The sequence shown here is derived from an EMBL/GenBank/DDBJ whole genome shotgun (WGS) entry which is preliminary data.</text>
</comment>
<name>A0ABY2TDE4_9BACI</name>
<evidence type="ECO:0000256" key="3">
    <source>
        <dbReference type="ARBA" id="ARBA00022741"/>
    </source>
</evidence>
<evidence type="ECO:0000313" key="7">
    <source>
        <dbReference type="Proteomes" id="UP000308539"/>
    </source>
</evidence>
<dbReference type="InterPro" id="IPR050319">
    <property type="entry name" value="ABC_transp_ATP-bind"/>
</dbReference>
<evidence type="ECO:0000256" key="4">
    <source>
        <dbReference type="ARBA" id="ARBA00022840"/>
    </source>
</evidence>
<dbReference type="PROSITE" id="PS50893">
    <property type="entry name" value="ABC_TRANSPORTER_2"/>
    <property type="match status" value="2"/>
</dbReference>
<gene>
    <name evidence="6" type="ORF">FC752_05555</name>
</gene>
<evidence type="ECO:0000313" key="6">
    <source>
        <dbReference type="EMBL" id="TKI66030.1"/>
    </source>
</evidence>
<evidence type="ECO:0000256" key="1">
    <source>
        <dbReference type="ARBA" id="ARBA00005417"/>
    </source>
</evidence>
<keyword evidence="7" id="KW-1185">Reference proteome</keyword>
<dbReference type="Pfam" id="PF08352">
    <property type="entry name" value="oligo_HPY"/>
    <property type="match status" value="2"/>
</dbReference>
<dbReference type="PANTHER" id="PTHR43776:SF7">
    <property type="entry name" value="D,D-DIPEPTIDE TRANSPORT ATP-BINDING PROTEIN DDPF-RELATED"/>
    <property type="match status" value="1"/>
</dbReference>
<dbReference type="SMART" id="SM00382">
    <property type="entry name" value="AAA"/>
    <property type="match status" value="2"/>
</dbReference>
<dbReference type="Pfam" id="PF00005">
    <property type="entry name" value="ABC_tran"/>
    <property type="match status" value="2"/>
</dbReference>
<dbReference type="InterPro" id="IPR027417">
    <property type="entry name" value="P-loop_NTPase"/>
</dbReference>
<comment type="similarity">
    <text evidence="1">Belongs to the ABC transporter superfamily.</text>
</comment>
<dbReference type="PROSITE" id="PS00211">
    <property type="entry name" value="ABC_TRANSPORTER_1"/>
    <property type="match status" value="1"/>
</dbReference>
<dbReference type="NCBIfam" id="NF008453">
    <property type="entry name" value="PRK11308.1"/>
    <property type="match status" value="2"/>
</dbReference>
<keyword evidence="2" id="KW-0813">Transport</keyword>
<dbReference type="RefSeq" id="WP_025220202.1">
    <property type="nucleotide sequence ID" value="NZ_CP006837.1"/>
</dbReference>
<feature type="domain" description="ABC transporter" evidence="5">
    <location>
        <begin position="286"/>
        <end position="531"/>
    </location>
</feature>
<dbReference type="PANTHER" id="PTHR43776">
    <property type="entry name" value="TRANSPORT ATP-BINDING PROTEIN"/>
    <property type="match status" value="1"/>
</dbReference>
<proteinExistence type="inferred from homology"/>
<evidence type="ECO:0000256" key="2">
    <source>
        <dbReference type="ARBA" id="ARBA00022448"/>
    </source>
</evidence>
<dbReference type="InterPro" id="IPR017871">
    <property type="entry name" value="ABC_transporter-like_CS"/>
</dbReference>
<feature type="domain" description="ABC transporter" evidence="5">
    <location>
        <begin position="6"/>
        <end position="257"/>
    </location>
</feature>
<dbReference type="Gene3D" id="3.40.50.300">
    <property type="entry name" value="P-loop containing nucleotide triphosphate hydrolases"/>
    <property type="match status" value="2"/>
</dbReference>
<sequence>MSEKILEIQDLRVSFITGESEFEAVKGVNFYVNKGETVGIVGESGSGKSVTARSIMRLLPSPPSFLKSGTILFQGDNLVTQTEKQMEAIRGKDISMIFQDPMTSTNPTIRVGEQIAEGLMKHQKMTKKQAYKKTIELLKSVGIKNSEERYHQYPHEFSGGMRQRVMITMALACNPALLIADEPTTALDVTIQAQILSIMKQMQERLGTSIILITHDLGVVAGMCDRVIVMKEGEIVEEGTTEEIFANPQHPYTKRLLNALPKLHEKKEPKQPPHLAQDIDLTVPLVEVRNLSKHFDLKKGELLKAVDDLSFRIFPGETLGLVGESGSGKSTTGRTILQLHEPTDGEVLYKGVPVTRLSKNELKSMRRHMQIIFQDPYSSLNPRKKVLDIIGEALDVHKLTTSTEQRRARVEELLELVGLKKEHALRYPHEFSGGQRQRIGIARALAVEPNFIVCDEPLSALDVSIQKQVVDLLKDLQQRLGLTYLFIAHDLSMVKHISDRVAVMYGGKIVELAESEELYANPQHPYTKMLLQSIPIPDPAIEKQKKRQVMTEEELMVNRFNLDNTQLVEVSKDHWVAM</sequence>
<dbReference type="InterPro" id="IPR003593">
    <property type="entry name" value="AAA+_ATPase"/>
</dbReference>
<organism evidence="6 7">
    <name type="scientific">Lysinibacillus varians</name>
    <dbReference type="NCBI Taxonomy" id="1145276"/>
    <lineage>
        <taxon>Bacteria</taxon>
        <taxon>Bacillati</taxon>
        <taxon>Bacillota</taxon>
        <taxon>Bacilli</taxon>
        <taxon>Bacillales</taxon>
        <taxon>Bacillaceae</taxon>
        <taxon>Lysinibacillus</taxon>
    </lineage>
</organism>
<dbReference type="InterPro" id="IPR013563">
    <property type="entry name" value="Oligopep_ABC_C"/>
</dbReference>
<dbReference type="NCBIfam" id="TIGR01727">
    <property type="entry name" value="oligo_HPY"/>
    <property type="match status" value="1"/>
</dbReference>
<dbReference type="InterPro" id="IPR003439">
    <property type="entry name" value="ABC_transporter-like_ATP-bd"/>
</dbReference>
<accession>A0ABY2TDE4</accession>
<dbReference type="Proteomes" id="UP000308539">
    <property type="component" value="Unassembled WGS sequence"/>
</dbReference>
<dbReference type="NCBIfam" id="NF007739">
    <property type="entry name" value="PRK10419.1"/>
    <property type="match status" value="2"/>
</dbReference>
<evidence type="ECO:0000259" key="5">
    <source>
        <dbReference type="PROSITE" id="PS50893"/>
    </source>
</evidence>
<dbReference type="CDD" id="cd03257">
    <property type="entry name" value="ABC_NikE_OppD_transporters"/>
    <property type="match status" value="2"/>
</dbReference>
<reference evidence="6 7" key="1">
    <citation type="submission" date="2019-04" db="EMBL/GenBank/DDBJ databases">
        <title>Lysinibacillus genome sequencing.</title>
        <authorList>
            <person name="Dunlap C."/>
        </authorList>
    </citation>
    <scope>NUCLEOTIDE SEQUENCE [LARGE SCALE GENOMIC DNA]</scope>
    <source>
        <strain evidence="6 7">NBRC 109424</strain>
    </source>
</reference>
<keyword evidence="4 6" id="KW-0067">ATP-binding</keyword>
<dbReference type="GO" id="GO:0005524">
    <property type="term" value="F:ATP binding"/>
    <property type="evidence" value="ECO:0007669"/>
    <property type="project" value="UniProtKB-KW"/>
</dbReference>
<dbReference type="SUPFAM" id="SSF52540">
    <property type="entry name" value="P-loop containing nucleoside triphosphate hydrolases"/>
    <property type="match status" value="2"/>
</dbReference>
<protein>
    <submittedName>
        <fullName evidence="6">ABC transporter ATP-binding protein</fullName>
    </submittedName>
</protein>
<keyword evidence="3" id="KW-0547">Nucleotide-binding</keyword>